<keyword evidence="3" id="KW-0804">Transcription</keyword>
<gene>
    <name evidence="5" type="ORF">PROAA_2510002</name>
</gene>
<name>A0A1A8XTV5_9RHOO</name>
<evidence type="ECO:0000256" key="3">
    <source>
        <dbReference type="ARBA" id="ARBA00023163"/>
    </source>
</evidence>
<dbReference type="InterPro" id="IPR018490">
    <property type="entry name" value="cNMP-bd_dom_sf"/>
</dbReference>
<reference evidence="5 6" key="1">
    <citation type="submission" date="2016-06" db="EMBL/GenBank/DDBJ databases">
        <authorList>
            <person name="Kjaerup R.B."/>
            <person name="Dalgaard T.S."/>
            <person name="Juul-Madsen H.R."/>
        </authorList>
    </citation>
    <scope>NUCLEOTIDE SEQUENCE [LARGE SCALE GENOMIC DNA]</scope>
    <source>
        <strain evidence="5">2</strain>
    </source>
</reference>
<dbReference type="AlphaFoldDB" id="A0A1A8XTV5"/>
<dbReference type="GO" id="GO:0006355">
    <property type="term" value="P:regulation of DNA-templated transcription"/>
    <property type="evidence" value="ECO:0007669"/>
    <property type="project" value="InterPro"/>
</dbReference>
<dbReference type="InterPro" id="IPR036388">
    <property type="entry name" value="WH-like_DNA-bd_sf"/>
</dbReference>
<proteinExistence type="predicted"/>
<keyword evidence="1" id="KW-0805">Transcription regulation</keyword>
<dbReference type="PROSITE" id="PS51063">
    <property type="entry name" value="HTH_CRP_2"/>
    <property type="match status" value="1"/>
</dbReference>
<dbReference type="Proteomes" id="UP000199600">
    <property type="component" value="Unassembled WGS sequence"/>
</dbReference>
<dbReference type="InterPro" id="IPR036390">
    <property type="entry name" value="WH_DNA-bd_sf"/>
</dbReference>
<protein>
    <submittedName>
        <fullName evidence="5">Cyclic nucleotide-binding domain protein</fullName>
    </submittedName>
</protein>
<keyword evidence="6" id="KW-1185">Reference proteome</keyword>
<keyword evidence="2" id="KW-0238">DNA-binding</keyword>
<dbReference type="EMBL" id="FLQY01000170">
    <property type="protein sequence ID" value="SBT07982.1"/>
    <property type="molecule type" value="Genomic_DNA"/>
</dbReference>
<dbReference type="InterPro" id="IPR012318">
    <property type="entry name" value="HTH_CRP"/>
</dbReference>
<evidence type="ECO:0000313" key="6">
    <source>
        <dbReference type="Proteomes" id="UP000199600"/>
    </source>
</evidence>
<accession>A0A1A8XTV5</accession>
<dbReference type="GO" id="GO:0003677">
    <property type="term" value="F:DNA binding"/>
    <property type="evidence" value="ECO:0007669"/>
    <property type="project" value="UniProtKB-KW"/>
</dbReference>
<organism evidence="5 6">
    <name type="scientific">Candidatus Propionivibrio aalborgensis</name>
    <dbReference type="NCBI Taxonomy" id="1860101"/>
    <lineage>
        <taxon>Bacteria</taxon>
        <taxon>Pseudomonadati</taxon>
        <taxon>Pseudomonadota</taxon>
        <taxon>Betaproteobacteria</taxon>
        <taxon>Rhodocyclales</taxon>
        <taxon>Rhodocyclaceae</taxon>
        <taxon>Propionivibrio</taxon>
    </lineage>
</organism>
<dbReference type="Pfam" id="PF13545">
    <property type="entry name" value="HTH_Crp_2"/>
    <property type="match status" value="1"/>
</dbReference>
<dbReference type="SUPFAM" id="SSF46785">
    <property type="entry name" value="Winged helix' DNA-binding domain"/>
    <property type="match status" value="1"/>
</dbReference>
<dbReference type="Gene3D" id="1.10.10.10">
    <property type="entry name" value="Winged helix-like DNA-binding domain superfamily/Winged helix DNA-binding domain"/>
    <property type="match status" value="1"/>
</dbReference>
<dbReference type="SUPFAM" id="SSF51206">
    <property type="entry name" value="cAMP-binding domain-like"/>
    <property type="match status" value="1"/>
</dbReference>
<evidence type="ECO:0000256" key="1">
    <source>
        <dbReference type="ARBA" id="ARBA00023015"/>
    </source>
</evidence>
<evidence type="ECO:0000259" key="4">
    <source>
        <dbReference type="PROSITE" id="PS51063"/>
    </source>
</evidence>
<evidence type="ECO:0000313" key="5">
    <source>
        <dbReference type="EMBL" id="SBT07982.1"/>
    </source>
</evidence>
<sequence>MPIARVAATNRLIEALPRKDRQRLLAGCEPVELSFAEVLAEPAERICHVYFPTTSYISLVTPIDGCASLEVGLVGDEGMLGISLILGVDISPLSALVQGEGLALRMDAAPFCRELDFSPALHGLLKRYLHVVMGQLAQSTACTRFHVVEARLARCLLMAQDRAHSDAFHGTHEFLASMLGVRRVGVTKAATSLQDRKLISYSRGNITILDRGGLEAASCGCYEADNTTYARVMD</sequence>
<feature type="domain" description="HTH crp-type" evidence="4">
    <location>
        <begin position="146"/>
        <end position="212"/>
    </location>
</feature>
<evidence type="ECO:0000256" key="2">
    <source>
        <dbReference type="ARBA" id="ARBA00023125"/>
    </source>
</evidence>